<dbReference type="AlphaFoldDB" id="A0A533QEF6"/>
<dbReference type="Pfam" id="PF24681">
    <property type="entry name" value="Kelch_KLHDC2_KLHL20_DRC7"/>
    <property type="match status" value="2"/>
</dbReference>
<dbReference type="SUPFAM" id="SSF117281">
    <property type="entry name" value="Kelch motif"/>
    <property type="match status" value="2"/>
</dbReference>
<organism evidence="3 4">
    <name type="scientific">Candidatus Jettenia ecosi</name>
    <dbReference type="NCBI Taxonomy" id="2494326"/>
    <lineage>
        <taxon>Bacteria</taxon>
        <taxon>Pseudomonadati</taxon>
        <taxon>Planctomycetota</taxon>
        <taxon>Candidatus Brocadiia</taxon>
        <taxon>Candidatus Brocadiales</taxon>
        <taxon>Candidatus Brocadiaceae</taxon>
        <taxon>Candidatus Jettenia</taxon>
    </lineage>
</organism>
<dbReference type="InterPro" id="IPR015915">
    <property type="entry name" value="Kelch-typ_b-propeller"/>
</dbReference>
<evidence type="ECO:0000256" key="2">
    <source>
        <dbReference type="ARBA" id="ARBA00022737"/>
    </source>
</evidence>
<accession>A0A533QEF6</accession>
<dbReference type="SMART" id="SM00612">
    <property type="entry name" value="Kelch"/>
    <property type="match status" value="4"/>
</dbReference>
<protein>
    <submittedName>
        <fullName evidence="3">Uncharacterized protein</fullName>
    </submittedName>
</protein>
<keyword evidence="2" id="KW-0677">Repeat</keyword>
<comment type="caution">
    <text evidence="3">The sequence shown here is derived from an EMBL/GenBank/DDBJ whole genome shotgun (WGS) entry which is preliminary data.</text>
</comment>
<dbReference type="EMBL" id="SULG01000007">
    <property type="protein sequence ID" value="TLD43135.1"/>
    <property type="molecule type" value="Genomic_DNA"/>
</dbReference>
<name>A0A533QEF6_9BACT</name>
<proteinExistence type="predicted"/>
<evidence type="ECO:0000313" key="3">
    <source>
        <dbReference type="EMBL" id="TLD43135.1"/>
    </source>
</evidence>
<evidence type="ECO:0000256" key="1">
    <source>
        <dbReference type="ARBA" id="ARBA00022441"/>
    </source>
</evidence>
<dbReference type="InterPro" id="IPR006652">
    <property type="entry name" value="Kelch_1"/>
</dbReference>
<sequence>MSKALEVIWKQPVTGYQLQAELERMAETTRNPEMLRELWAALGNDPQIIAECLARPLLVERLIHDWYTFDERYHGRLKNRAMKKVGLHGRIKNMKRMGGEYHEMEWKKGRNCEDKARNNTDGNVLELPGDEWQEEIEQLAVIFGEKKGQDIPLRHVSALQEDEERFYVIGVLQKETDRVKVALVEWKKVVFGEWWSRVGEHFTPEIEGEAFSYSLPEIATEAPLPYAADTWSATPTDIAPDARFWHTAVWTGTQIIVWGGWNGNSNFNTGGRYNPATNSWSSTSTTGTPSGRYHHTAVWTGAEMIVWGGSDGSSNLNTGGRYNPATNSWSSTSMAGAPAARDTHTAVWTSTEMIIWGGSDGSKKFNTGGRYNPATDSWTSTSTTDVPVARSTHTTIWTGTEMIVWGGSGGSGNDFNTGGRYNPVTNAWTSTSTIGAPDVRIGHTAVWTGEEMIVWGGLDVTASSIDTGGRYNPATDSWLPTSTTGAPSARFLHTVLWTGGEMVVWGGSTWGWDGSDGPGDGGRYNPTTDSWSSISMTEAPSIRSRHTAVWTGTEMIVWGGSGVSQYHNRLNTGGRYNPATDTWTSTNTIGAPSHRVYHTAVWTGTEMIVWGGTYVNNYFNTGGCYNAATDTWTSTNTTDAPSPRIEHTAVWTGTEMIVWGGSTDVYLNTGGRYSP</sequence>
<dbReference type="Gene3D" id="2.120.10.80">
    <property type="entry name" value="Kelch-type beta propeller"/>
    <property type="match status" value="2"/>
</dbReference>
<dbReference type="Proteomes" id="UP000319783">
    <property type="component" value="Unassembled WGS sequence"/>
</dbReference>
<keyword evidence="1" id="KW-0880">Kelch repeat</keyword>
<reference evidence="3 4" key="1">
    <citation type="submission" date="2019-04" db="EMBL/GenBank/DDBJ databases">
        <title>Genome of a novel bacterium Candidatus Jettenia ecosi reconstructed from metagenome of an anammox bioreactor.</title>
        <authorList>
            <person name="Mardanov A.V."/>
            <person name="Beletsky A.V."/>
            <person name="Ravin N.V."/>
            <person name="Botchkova E.A."/>
            <person name="Litti Y.V."/>
            <person name="Nozhevnikova A.N."/>
        </authorList>
    </citation>
    <scope>NUCLEOTIDE SEQUENCE [LARGE SCALE GENOMIC DNA]</scope>
    <source>
        <strain evidence="3">J2</strain>
    </source>
</reference>
<gene>
    <name evidence="3" type="ORF">JETT_0570</name>
</gene>
<evidence type="ECO:0000313" key="4">
    <source>
        <dbReference type="Proteomes" id="UP000319783"/>
    </source>
</evidence>
<dbReference type="PANTHER" id="PTHR46093">
    <property type="entry name" value="ACYL-COA-BINDING DOMAIN-CONTAINING PROTEIN 5"/>
    <property type="match status" value="1"/>
</dbReference>
<dbReference type="PANTHER" id="PTHR46093:SF18">
    <property type="entry name" value="FIBRONECTIN TYPE-III DOMAIN-CONTAINING PROTEIN"/>
    <property type="match status" value="1"/>
</dbReference>